<dbReference type="PROSITE" id="PS00688">
    <property type="entry name" value="SIGMA54_INTERACT_3"/>
    <property type="match status" value="1"/>
</dbReference>
<dbReference type="GO" id="GO:0043565">
    <property type="term" value="F:sequence-specific DNA binding"/>
    <property type="evidence" value="ECO:0007669"/>
    <property type="project" value="InterPro"/>
</dbReference>
<dbReference type="Pfam" id="PF02954">
    <property type="entry name" value="HTH_8"/>
    <property type="match status" value="1"/>
</dbReference>
<protein>
    <recommendedName>
        <fullName evidence="7">Sigma-54 factor interaction domain-containing protein</fullName>
    </recommendedName>
</protein>
<dbReference type="PROSITE" id="PS50045">
    <property type="entry name" value="SIGMA54_INTERACT_4"/>
    <property type="match status" value="1"/>
</dbReference>
<dbReference type="Gene3D" id="3.40.50.300">
    <property type="entry name" value="P-loop containing nucleotide triphosphate hydrolases"/>
    <property type="match status" value="1"/>
</dbReference>
<accession>A0A0F9J6L4</accession>
<gene>
    <name evidence="8" type="ORF">LCGC14_1493710</name>
</gene>
<dbReference type="Pfam" id="PF25601">
    <property type="entry name" value="AAA_lid_14"/>
    <property type="match status" value="1"/>
</dbReference>
<proteinExistence type="predicted"/>
<dbReference type="InterPro" id="IPR002197">
    <property type="entry name" value="HTH_Fis"/>
</dbReference>
<evidence type="ECO:0000313" key="8">
    <source>
        <dbReference type="EMBL" id="KKM65198.1"/>
    </source>
</evidence>
<keyword evidence="2" id="KW-0067">ATP-binding</keyword>
<keyword evidence="5" id="KW-0010">Activator</keyword>
<name>A0A0F9J6L4_9ZZZZ</name>
<keyword evidence="1" id="KW-0547">Nucleotide-binding</keyword>
<dbReference type="PANTHER" id="PTHR32071:SF57">
    <property type="entry name" value="C4-DICARBOXYLATE TRANSPORT TRANSCRIPTIONAL REGULATORY PROTEIN DCTD"/>
    <property type="match status" value="1"/>
</dbReference>
<dbReference type="SUPFAM" id="SSF46689">
    <property type="entry name" value="Homeodomain-like"/>
    <property type="match status" value="1"/>
</dbReference>
<dbReference type="Gene3D" id="1.10.8.60">
    <property type="match status" value="1"/>
</dbReference>
<dbReference type="Gene3D" id="1.10.10.60">
    <property type="entry name" value="Homeodomain-like"/>
    <property type="match status" value="1"/>
</dbReference>
<dbReference type="AlphaFoldDB" id="A0A0F9J6L4"/>
<dbReference type="InterPro" id="IPR058031">
    <property type="entry name" value="AAA_lid_NorR"/>
</dbReference>
<evidence type="ECO:0000259" key="7">
    <source>
        <dbReference type="PROSITE" id="PS50045"/>
    </source>
</evidence>
<dbReference type="EMBL" id="LAZR01010767">
    <property type="protein sequence ID" value="KKM65198.1"/>
    <property type="molecule type" value="Genomic_DNA"/>
</dbReference>
<keyword evidence="4" id="KW-0238">DNA-binding</keyword>
<reference evidence="8" key="1">
    <citation type="journal article" date="2015" name="Nature">
        <title>Complex archaea that bridge the gap between prokaryotes and eukaryotes.</title>
        <authorList>
            <person name="Spang A."/>
            <person name="Saw J.H."/>
            <person name="Jorgensen S.L."/>
            <person name="Zaremba-Niedzwiedzka K."/>
            <person name="Martijn J."/>
            <person name="Lind A.E."/>
            <person name="van Eijk R."/>
            <person name="Schleper C."/>
            <person name="Guy L."/>
            <person name="Ettema T.J."/>
        </authorList>
    </citation>
    <scope>NUCLEOTIDE SEQUENCE</scope>
</reference>
<dbReference type="InterPro" id="IPR003593">
    <property type="entry name" value="AAA+_ATPase"/>
</dbReference>
<dbReference type="CDD" id="cd00009">
    <property type="entry name" value="AAA"/>
    <property type="match status" value="1"/>
</dbReference>
<dbReference type="InterPro" id="IPR025944">
    <property type="entry name" value="Sigma_54_int_dom_CS"/>
</dbReference>
<evidence type="ECO:0000256" key="2">
    <source>
        <dbReference type="ARBA" id="ARBA00022840"/>
    </source>
</evidence>
<comment type="caution">
    <text evidence="8">The sequence shown here is derived from an EMBL/GenBank/DDBJ whole genome shotgun (WGS) entry which is preliminary data.</text>
</comment>
<keyword evidence="3" id="KW-0805">Transcription regulation</keyword>
<dbReference type="InterPro" id="IPR002078">
    <property type="entry name" value="Sigma_54_int"/>
</dbReference>
<evidence type="ECO:0000256" key="3">
    <source>
        <dbReference type="ARBA" id="ARBA00023015"/>
    </source>
</evidence>
<evidence type="ECO:0000256" key="1">
    <source>
        <dbReference type="ARBA" id="ARBA00022741"/>
    </source>
</evidence>
<dbReference type="PRINTS" id="PR01590">
    <property type="entry name" value="HTHFIS"/>
</dbReference>
<dbReference type="PANTHER" id="PTHR32071">
    <property type="entry name" value="TRANSCRIPTIONAL REGULATORY PROTEIN"/>
    <property type="match status" value="1"/>
</dbReference>
<dbReference type="GO" id="GO:0006355">
    <property type="term" value="P:regulation of DNA-templated transcription"/>
    <property type="evidence" value="ECO:0007669"/>
    <property type="project" value="InterPro"/>
</dbReference>
<keyword evidence="6" id="KW-0804">Transcription</keyword>
<feature type="domain" description="Sigma-54 factor interaction" evidence="7">
    <location>
        <begin position="14"/>
        <end position="243"/>
    </location>
</feature>
<dbReference type="FunFam" id="1.10.8.60:FF:000014">
    <property type="entry name" value="DNA-binding transcriptional regulator NtrC"/>
    <property type="match status" value="1"/>
</dbReference>
<dbReference type="InterPro" id="IPR027417">
    <property type="entry name" value="P-loop_NTPase"/>
</dbReference>
<evidence type="ECO:0000256" key="6">
    <source>
        <dbReference type="ARBA" id="ARBA00023163"/>
    </source>
</evidence>
<evidence type="ECO:0000256" key="4">
    <source>
        <dbReference type="ARBA" id="ARBA00023125"/>
    </source>
</evidence>
<dbReference type="Pfam" id="PF00158">
    <property type="entry name" value="Sigma54_activat"/>
    <property type="match status" value="1"/>
</dbReference>
<dbReference type="GO" id="GO:0005524">
    <property type="term" value="F:ATP binding"/>
    <property type="evidence" value="ECO:0007669"/>
    <property type="project" value="UniProtKB-KW"/>
</dbReference>
<dbReference type="SUPFAM" id="SSF52540">
    <property type="entry name" value="P-loop containing nucleoside triphosphate hydrolases"/>
    <property type="match status" value="1"/>
</dbReference>
<dbReference type="PROSITE" id="PS00676">
    <property type="entry name" value="SIGMA54_INTERACT_2"/>
    <property type="match status" value="1"/>
</dbReference>
<dbReference type="FunFam" id="3.40.50.300:FF:000006">
    <property type="entry name" value="DNA-binding transcriptional regulator NtrC"/>
    <property type="match status" value="1"/>
</dbReference>
<organism evidence="8">
    <name type="scientific">marine sediment metagenome</name>
    <dbReference type="NCBI Taxonomy" id="412755"/>
    <lineage>
        <taxon>unclassified sequences</taxon>
        <taxon>metagenomes</taxon>
        <taxon>ecological metagenomes</taxon>
    </lineage>
</organism>
<dbReference type="InterPro" id="IPR009057">
    <property type="entry name" value="Homeodomain-like_sf"/>
</dbReference>
<sequence>MTVRYSQKLSVEDFVGDSSAVQQLREHLSRLSSCAVNVVLHGESGTGKELAARILHETSARRDGPFVGVNCASVHESLLESVLFGHQAGAFTGATGATLGFLRAADGGTILLDEVGDMSGPLQSKLLRALEERAVVPVGGTQPIPVDIRVIAATHRDLTAAVREGTFRQDLYYRLNVVCLTIPPLRERRSDIPLLARHMLETISDALSMSAKQLSRQAMVALVRYDWPGNVRELGNVIQRAYVLGRESRIQIHDLPESLIHNTPVIGETFPTLDQLVSRHVGEALTRSGGVRNRAAAMLGINRKRLYRMMRHSGIS</sequence>
<evidence type="ECO:0000256" key="5">
    <source>
        <dbReference type="ARBA" id="ARBA00023159"/>
    </source>
</evidence>
<dbReference type="InterPro" id="IPR025943">
    <property type="entry name" value="Sigma_54_int_dom_ATP-bd_2"/>
</dbReference>
<dbReference type="SMART" id="SM00382">
    <property type="entry name" value="AAA"/>
    <property type="match status" value="1"/>
</dbReference>